<evidence type="ECO:0000256" key="1">
    <source>
        <dbReference type="ARBA" id="ARBA00001974"/>
    </source>
</evidence>
<evidence type="ECO:0000256" key="5">
    <source>
        <dbReference type="ARBA" id="ARBA00022630"/>
    </source>
</evidence>
<reference evidence="15 16" key="1">
    <citation type="journal article" date="2012" name="J. Bacteriol.">
        <title>Genome Sequence of the Halotolerant Bacterium Imtechella halotolerans K1T.</title>
        <authorList>
            <person name="Kumar S."/>
            <person name="Vikram S."/>
            <person name="Subramanian S."/>
            <person name="Raghava G.P."/>
            <person name="Pinnaka A.K."/>
        </authorList>
    </citation>
    <scope>NUCLEOTIDE SEQUENCE [LARGE SCALE GENOMIC DNA]</scope>
    <source>
        <strain evidence="15 16">K1</strain>
    </source>
</reference>
<dbReference type="SUPFAM" id="SSF56425">
    <property type="entry name" value="Succinate dehydrogenase/fumarate reductase flavoprotein, catalytic domain"/>
    <property type="match status" value="1"/>
</dbReference>
<dbReference type="InterPro" id="IPR037099">
    <property type="entry name" value="Fum_R/Succ_DH_flav-like_C_sf"/>
</dbReference>
<feature type="active site" description="Proton acceptor" evidence="11">
    <location>
        <position position="280"/>
    </location>
</feature>
<dbReference type="GO" id="GO:0005737">
    <property type="term" value="C:cytoplasm"/>
    <property type="evidence" value="ECO:0007669"/>
    <property type="project" value="UniProtKB-SubCell"/>
</dbReference>
<dbReference type="InterPro" id="IPR015939">
    <property type="entry name" value="Fum_Rdtase/Succ_DH_flav-like_C"/>
</dbReference>
<dbReference type="OrthoDB" id="9806724at2"/>
<comment type="catalytic activity">
    <reaction evidence="9">
        <text>L-aspartate + O2 = iminosuccinate + H2O2</text>
        <dbReference type="Rhea" id="RHEA:25876"/>
        <dbReference type="ChEBI" id="CHEBI:15379"/>
        <dbReference type="ChEBI" id="CHEBI:16240"/>
        <dbReference type="ChEBI" id="CHEBI:29991"/>
        <dbReference type="ChEBI" id="CHEBI:77875"/>
        <dbReference type="EC" id="1.4.3.16"/>
    </reaction>
    <physiologicalReaction direction="left-to-right" evidence="9">
        <dbReference type="Rhea" id="RHEA:25877"/>
    </physiologicalReaction>
</comment>
<dbReference type="Gene3D" id="3.50.50.60">
    <property type="entry name" value="FAD/NAD(P)-binding domain"/>
    <property type="match status" value="1"/>
</dbReference>
<dbReference type="EMBL" id="AJJU01000002">
    <property type="protein sequence ID" value="EID76846.1"/>
    <property type="molecule type" value="Genomic_DNA"/>
</dbReference>
<evidence type="ECO:0000256" key="10">
    <source>
        <dbReference type="NCBIfam" id="TIGR00551"/>
    </source>
</evidence>
<protein>
    <recommendedName>
        <fullName evidence="4 10">L-aspartate oxidase</fullName>
        <ecNumber evidence="4 10">1.4.3.16</ecNumber>
    </recommendedName>
</protein>
<dbReference type="STRING" id="946077.W5A_02445"/>
<dbReference type="InterPro" id="IPR027477">
    <property type="entry name" value="Succ_DH/fumarate_Rdtase_cat_sf"/>
</dbReference>
<evidence type="ECO:0000259" key="13">
    <source>
        <dbReference type="Pfam" id="PF00890"/>
    </source>
</evidence>
<dbReference type="SUPFAM" id="SSF51905">
    <property type="entry name" value="FAD/NAD(P)-binding domain"/>
    <property type="match status" value="1"/>
</dbReference>
<feature type="domain" description="FAD-dependent oxidoreductase 2 FAD-binding" evidence="13">
    <location>
        <begin position="4"/>
        <end position="382"/>
    </location>
</feature>
<dbReference type="PIRSF" id="PIRSF000171">
    <property type="entry name" value="SDHA_APRA_LASPO"/>
    <property type="match status" value="1"/>
</dbReference>
<sequence length="509" mass="56699">MKTDLLILGTGIAGLSIAVKAAEKYPKRNIAIVTKLIPEESNTQYAQGGIAVVLDKLEDSFQNHIKDTLISGDGHCRKKVVNHVVRNAPKRLKELIRWGAQFDKKTDTLLALEREGGHSHNRIVHHKDITGSEVIRALLHTARELPNITFLDHHFALDLLLDSSRKKCFGIMALHQLSGTIIPLKAKNTVIATGGVGHIFGHTSNPSIATGDGIAMALRAGARTRDMAFVQYHPTVLYQPGVSMPFLISEAVRGAGAHIRNAAGERFVLQYDPRGELATRDIVSRCIYEEMKRTGKSHVFLDATLLSYSHFQNTFPTILKKCESIGIDIRKDWIPIVPAQHYLCGGISVDKNGQTSIQQLYACGESSYTGLHGANRLASNSLLEALVYAHEIVLHIGKHLRKNIFSKKISTPIYDLTKPETPKEILTILTQTLHNVMQHYRGIVLTSEELRTATELLEKLYQEAKALTYQYRTTASLYEVINMITVAQEIVVQSLDQNKNRGCYYNKDL</sequence>
<keyword evidence="8 12" id="KW-0560">Oxidoreductase</keyword>
<feature type="domain" description="Fumarate reductase/succinate dehydrogenase flavoprotein-like C-terminal" evidence="14">
    <location>
        <begin position="431"/>
        <end position="508"/>
    </location>
</feature>
<comment type="caution">
    <text evidence="15">The sequence shown here is derived from an EMBL/GenBank/DDBJ whole genome shotgun (WGS) entry which is preliminary data.</text>
</comment>
<dbReference type="Proteomes" id="UP000005938">
    <property type="component" value="Unassembled WGS sequence"/>
</dbReference>
<dbReference type="NCBIfam" id="TIGR00551">
    <property type="entry name" value="nadB"/>
    <property type="match status" value="1"/>
</dbReference>
<dbReference type="GO" id="GO:0008734">
    <property type="term" value="F:L-aspartate oxidase activity"/>
    <property type="evidence" value="ECO:0007669"/>
    <property type="project" value="UniProtKB-UniRule"/>
</dbReference>
<dbReference type="eggNOG" id="COG0029">
    <property type="taxonomic scope" value="Bacteria"/>
</dbReference>
<keyword evidence="7 12" id="KW-0274">FAD</keyword>
<evidence type="ECO:0000259" key="14">
    <source>
        <dbReference type="Pfam" id="PF02910"/>
    </source>
</evidence>
<proteinExistence type="inferred from homology"/>
<comment type="function">
    <text evidence="12">Catalyzes the oxidation of L-aspartate to iminoaspartate.</text>
</comment>
<accession>I0WKD0</accession>
<dbReference type="PANTHER" id="PTHR42716">
    <property type="entry name" value="L-ASPARTATE OXIDASE"/>
    <property type="match status" value="1"/>
</dbReference>
<dbReference type="PATRIC" id="fig|946077.3.peg.497"/>
<evidence type="ECO:0000256" key="11">
    <source>
        <dbReference type="PIRSR" id="PIRSR000171-1"/>
    </source>
</evidence>
<dbReference type="AlphaFoldDB" id="I0WKD0"/>
<dbReference type="EC" id="1.4.3.16" evidence="4 10"/>
<evidence type="ECO:0000313" key="16">
    <source>
        <dbReference type="Proteomes" id="UP000005938"/>
    </source>
</evidence>
<evidence type="ECO:0000313" key="15">
    <source>
        <dbReference type="EMBL" id="EID76846.1"/>
    </source>
</evidence>
<evidence type="ECO:0000256" key="3">
    <source>
        <dbReference type="ARBA" id="ARBA00008562"/>
    </source>
</evidence>
<keyword evidence="6 12" id="KW-0662">Pyridine nucleotide biosynthesis</keyword>
<comment type="pathway">
    <text evidence="2 12">Cofactor biosynthesis; NAD(+) biosynthesis; iminoaspartate from L-aspartate (oxidase route): step 1/1.</text>
</comment>
<dbReference type="GO" id="GO:0009435">
    <property type="term" value="P:NAD+ biosynthetic process"/>
    <property type="evidence" value="ECO:0007669"/>
    <property type="project" value="UniProtKB-UniPathway"/>
</dbReference>
<dbReference type="RefSeq" id="WP_008237036.1">
    <property type="nucleotide sequence ID" value="NZ_AJJU01000002.1"/>
</dbReference>
<comment type="subcellular location">
    <subcellularLocation>
        <location evidence="12">Cytoplasm</location>
    </subcellularLocation>
</comment>
<keyword evidence="16" id="KW-1185">Reference proteome</keyword>
<evidence type="ECO:0000256" key="12">
    <source>
        <dbReference type="RuleBase" id="RU362049"/>
    </source>
</evidence>
<dbReference type="SUPFAM" id="SSF46977">
    <property type="entry name" value="Succinate dehydrogenase/fumarate reductase flavoprotein C-terminal domain"/>
    <property type="match status" value="1"/>
</dbReference>
<dbReference type="InterPro" id="IPR003953">
    <property type="entry name" value="FAD-dep_OxRdtase_2_FAD-bd"/>
</dbReference>
<evidence type="ECO:0000256" key="4">
    <source>
        <dbReference type="ARBA" id="ARBA00012173"/>
    </source>
</evidence>
<comment type="cofactor">
    <cofactor evidence="1 12">
        <name>FAD</name>
        <dbReference type="ChEBI" id="CHEBI:57692"/>
    </cofactor>
</comment>
<dbReference type="InterPro" id="IPR036188">
    <property type="entry name" value="FAD/NAD-bd_sf"/>
</dbReference>
<evidence type="ECO:0000256" key="6">
    <source>
        <dbReference type="ARBA" id="ARBA00022642"/>
    </source>
</evidence>
<dbReference type="InterPro" id="IPR005288">
    <property type="entry name" value="NadB"/>
</dbReference>
<name>I0WKD0_9FLAO</name>
<dbReference type="PRINTS" id="PR00368">
    <property type="entry name" value="FADPNR"/>
</dbReference>
<comment type="similarity">
    <text evidence="3 12">Belongs to the FAD-dependent oxidoreductase 2 family. NadB subfamily.</text>
</comment>
<dbReference type="Pfam" id="PF02910">
    <property type="entry name" value="Succ_DH_flav_C"/>
    <property type="match status" value="1"/>
</dbReference>
<keyword evidence="5 12" id="KW-0285">Flavoprotein</keyword>
<evidence type="ECO:0000256" key="2">
    <source>
        <dbReference type="ARBA" id="ARBA00004950"/>
    </source>
</evidence>
<dbReference type="Pfam" id="PF00890">
    <property type="entry name" value="FAD_binding_2"/>
    <property type="match status" value="1"/>
</dbReference>
<evidence type="ECO:0000256" key="7">
    <source>
        <dbReference type="ARBA" id="ARBA00022827"/>
    </source>
</evidence>
<organism evidence="15 16">
    <name type="scientific">Imtechella halotolerans K1</name>
    <dbReference type="NCBI Taxonomy" id="946077"/>
    <lineage>
        <taxon>Bacteria</taxon>
        <taxon>Pseudomonadati</taxon>
        <taxon>Bacteroidota</taxon>
        <taxon>Flavobacteriia</taxon>
        <taxon>Flavobacteriales</taxon>
        <taxon>Flavobacteriaceae</taxon>
        <taxon>Imtechella</taxon>
    </lineage>
</organism>
<gene>
    <name evidence="15" type="ORF">W5A_02445</name>
</gene>
<dbReference type="PANTHER" id="PTHR42716:SF2">
    <property type="entry name" value="L-ASPARTATE OXIDASE, CHLOROPLASTIC"/>
    <property type="match status" value="1"/>
</dbReference>
<dbReference type="FunFam" id="3.90.700.10:FF:000002">
    <property type="entry name" value="L-aspartate oxidase"/>
    <property type="match status" value="1"/>
</dbReference>
<dbReference type="Gene3D" id="3.90.700.10">
    <property type="entry name" value="Succinate dehydrogenase/fumarate reductase flavoprotein, catalytic domain"/>
    <property type="match status" value="1"/>
</dbReference>
<dbReference type="UniPathway" id="UPA00253">
    <property type="reaction ID" value="UER00326"/>
</dbReference>
<evidence type="ECO:0000256" key="8">
    <source>
        <dbReference type="ARBA" id="ARBA00023002"/>
    </source>
</evidence>
<dbReference type="Gene3D" id="1.20.58.100">
    <property type="entry name" value="Fumarate reductase/succinate dehydrogenase flavoprotein-like, C-terminal domain"/>
    <property type="match status" value="1"/>
</dbReference>
<evidence type="ECO:0000256" key="9">
    <source>
        <dbReference type="ARBA" id="ARBA00048305"/>
    </source>
</evidence>